<dbReference type="STRING" id="931277.C448_07092"/>
<dbReference type="AlphaFoldDB" id="M0MIR0"/>
<comment type="caution">
    <text evidence="1">The sequence shown here is derived from an EMBL/GenBank/DDBJ whole genome shotgun (WGS) entry which is preliminary data.</text>
</comment>
<evidence type="ECO:0000313" key="1">
    <source>
        <dbReference type="EMBL" id="EMA45582.1"/>
    </source>
</evidence>
<gene>
    <name evidence="1" type="ORF">C448_07092</name>
</gene>
<accession>M0MIR0</accession>
<keyword evidence="2" id="KW-1185">Reference proteome</keyword>
<name>M0MIR0_HALMO</name>
<dbReference type="eggNOG" id="arCOG03097">
    <property type="taxonomic scope" value="Archaea"/>
</dbReference>
<dbReference type="InterPro" id="IPR043900">
    <property type="entry name" value="DUF5788"/>
</dbReference>
<organism evidence="1 2">
    <name type="scientific">Halococcus morrhuae DSM 1307</name>
    <dbReference type="NCBI Taxonomy" id="931277"/>
    <lineage>
        <taxon>Archaea</taxon>
        <taxon>Methanobacteriati</taxon>
        <taxon>Methanobacteriota</taxon>
        <taxon>Stenosarchaea group</taxon>
        <taxon>Halobacteria</taxon>
        <taxon>Halobacteriales</taxon>
        <taxon>Halococcaceae</taxon>
        <taxon>Halococcus</taxon>
    </lineage>
</organism>
<dbReference type="PATRIC" id="fig|931277.6.peg.1381"/>
<dbReference type="Proteomes" id="UP000011568">
    <property type="component" value="Unassembled WGS sequence"/>
</dbReference>
<dbReference type="RefSeq" id="WP_004053212.1">
    <property type="nucleotide sequence ID" value="NZ_AOMC01000096.1"/>
</dbReference>
<reference evidence="1 2" key="1">
    <citation type="journal article" date="2014" name="PLoS Genet.">
        <title>Phylogenetically driven sequencing of extremely halophilic archaea reveals strategies for static and dynamic osmo-response.</title>
        <authorList>
            <person name="Becker E.A."/>
            <person name="Seitzer P.M."/>
            <person name="Tritt A."/>
            <person name="Larsen D."/>
            <person name="Krusor M."/>
            <person name="Yao A.I."/>
            <person name="Wu D."/>
            <person name="Madern D."/>
            <person name="Eisen J.A."/>
            <person name="Darling A.E."/>
            <person name="Facciotti M.T."/>
        </authorList>
    </citation>
    <scope>NUCLEOTIDE SEQUENCE [LARGE SCALE GENOMIC DNA]</scope>
    <source>
        <strain evidence="1 2">DSM 1307</strain>
    </source>
</reference>
<dbReference type="EMBL" id="AOMC01000096">
    <property type="protein sequence ID" value="EMA45582.1"/>
    <property type="molecule type" value="Genomic_DNA"/>
</dbReference>
<dbReference type="Pfam" id="PF19101">
    <property type="entry name" value="DUF5788"/>
    <property type="match status" value="1"/>
</dbReference>
<dbReference type="OrthoDB" id="137027at2157"/>
<sequence length="143" mass="16564">MKPYERKQLLARVDREGATVGADIPDEITVQGERLALAEFVFETRSRESVPAGERETVEQAKRNLRRERIERRQRIEEDDISRERGEELVESIIGIERALHALSDLGTDDIEREATTSETADRKRWMNFLKQALGQDSSRARR</sequence>
<proteinExistence type="predicted"/>
<evidence type="ECO:0000313" key="2">
    <source>
        <dbReference type="Proteomes" id="UP000011568"/>
    </source>
</evidence>
<protein>
    <submittedName>
        <fullName evidence="1">Uncharacterized protein</fullName>
    </submittedName>
</protein>